<evidence type="ECO:0000256" key="4">
    <source>
        <dbReference type="ARBA" id="ARBA00022490"/>
    </source>
</evidence>
<dbReference type="PANTHER" id="PTHR11579:SF0">
    <property type="entry name" value="PROTEIN-L-ISOASPARTATE(D-ASPARTATE) O-METHYLTRANSFERASE"/>
    <property type="match status" value="1"/>
</dbReference>
<dbReference type="GO" id="GO:0004719">
    <property type="term" value="F:protein-L-isoaspartate (D-aspartate) O-methyltransferase activity"/>
    <property type="evidence" value="ECO:0007669"/>
    <property type="project" value="UniProtKB-EC"/>
</dbReference>
<evidence type="ECO:0000256" key="7">
    <source>
        <dbReference type="ARBA" id="ARBA00022691"/>
    </source>
</evidence>
<comment type="subcellular location">
    <subcellularLocation>
        <location evidence="1">Cytoplasm</location>
    </subcellularLocation>
</comment>
<keyword evidence="5 10" id="KW-0489">Methyltransferase</keyword>
<keyword evidence="11" id="KW-1185">Reference proteome</keyword>
<comment type="catalytic activity">
    <reaction evidence="9">
        <text>[protein]-L-isoaspartate + S-adenosyl-L-methionine = [protein]-L-isoaspartate alpha-methyl ester + S-adenosyl-L-homocysteine</text>
        <dbReference type="Rhea" id="RHEA:12705"/>
        <dbReference type="Rhea" id="RHEA-COMP:12143"/>
        <dbReference type="Rhea" id="RHEA-COMP:12144"/>
        <dbReference type="ChEBI" id="CHEBI:57856"/>
        <dbReference type="ChEBI" id="CHEBI:59789"/>
        <dbReference type="ChEBI" id="CHEBI:90596"/>
        <dbReference type="ChEBI" id="CHEBI:90598"/>
        <dbReference type="EC" id="2.1.1.77"/>
    </reaction>
</comment>
<evidence type="ECO:0000256" key="3">
    <source>
        <dbReference type="ARBA" id="ARBA00011890"/>
    </source>
</evidence>
<dbReference type="GO" id="GO:0032259">
    <property type="term" value="P:methylation"/>
    <property type="evidence" value="ECO:0007669"/>
    <property type="project" value="UniProtKB-KW"/>
</dbReference>
<evidence type="ECO:0000313" key="11">
    <source>
        <dbReference type="Proteomes" id="UP000236755"/>
    </source>
</evidence>
<dbReference type="Proteomes" id="UP000236755">
    <property type="component" value="Unassembled WGS sequence"/>
</dbReference>
<keyword evidence="7" id="KW-0949">S-adenosyl-L-methionine</keyword>
<comment type="similarity">
    <text evidence="2">Belongs to the methyltransferase superfamily. L-isoaspartyl/D-aspartyl protein methyltransferase family.</text>
</comment>
<dbReference type="InterPro" id="IPR000682">
    <property type="entry name" value="PCMT"/>
</dbReference>
<evidence type="ECO:0000256" key="2">
    <source>
        <dbReference type="ARBA" id="ARBA00005369"/>
    </source>
</evidence>
<reference evidence="10 11" key="1">
    <citation type="submission" date="2016-10" db="EMBL/GenBank/DDBJ databases">
        <authorList>
            <person name="de Groot N.N."/>
        </authorList>
    </citation>
    <scope>NUCLEOTIDE SEQUENCE [LARGE SCALE GENOMIC DNA]</scope>
    <source>
        <strain evidence="10 11">CGMCC 1.8712</strain>
    </source>
</reference>
<dbReference type="PANTHER" id="PTHR11579">
    <property type="entry name" value="PROTEIN-L-ISOASPARTATE O-METHYLTRANSFERASE"/>
    <property type="match status" value="1"/>
</dbReference>
<proteinExistence type="inferred from homology"/>
<evidence type="ECO:0000256" key="6">
    <source>
        <dbReference type="ARBA" id="ARBA00022679"/>
    </source>
</evidence>
<evidence type="ECO:0000256" key="9">
    <source>
        <dbReference type="ARBA" id="ARBA00029295"/>
    </source>
</evidence>
<name>A0A1H3ZJP3_9EURY</name>
<protein>
    <recommendedName>
        <fullName evidence="3">protein-L-isoaspartate(D-aspartate) O-methyltransferase</fullName>
        <ecNumber evidence="3">2.1.1.77</ecNumber>
    </recommendedName>
</protein>
<dbReference type="GO" id="GO:0005737">
    <property type="term" value="C:cytoplasm"/>
    <property type="evidence" value="ECO:0007669"/>
    <property type="project" value="UniProtKB-SubCell"/>
</dbReference>
<dbReference type="AlphaFoldDB" id="A0A1H3ZJP3"/>
<dbReference type="STRING" id="555874.SAMN04488065_2406"/>
<dbReference type="OrthoDB" id="194891at2157"/>
<keyword evidence="6 10" id="KW-0808">Transferase</keyword>
<dbReference type="EMBL" id="FNQT01000003">
    <property type="protein sequence ID" value="SEA24006.1"/>
    <property type="molecule type" value="Genomic_DNA"/>
</dbReference>
<dbReference type="RefSeq" id="WP_092635264.1">
    <property type="nucleotide sequence ID" value="NZ_FNQT01000003.1"/>
</dbReference>
<gene>
    <name evidence="10" type="ORF">SAMN04488065_2406</name>
</gene>
<dbReference type="EC" id="2.1.1.77" evidence="3"/>
<keyword evidence="4" id="KW-0963">Cytoplasm</keyword>
<evidence type="ECO:0000256" key="1">
    <source>
        <dbReference type="ARBA" id="ARBA00004496"/>
    </source>
</evidence>
<dbReference type="SUPFAM" id="SSF53335">
    <property type="entry name" value="S-adenosyl-L-methionine-dependent methyltransferases"/>
    <property type="match status" value="1"/>
</dbReference>
<evidence type="ECO:0000256" key="5">
    <source>
        <dbReference type="ARBA" id="ARBA00022603"/>
    </source>
</evidence>
<organism evidence="10 11">
    <name type="scientific">Haloplanus vescus</name>
    <dbReference type="NCBI Taxonomy" id="555874"/>
    <lineage>
        <taxon>Archaea</taxon>
        <taxon>Methanobacteriati</taxon>
        <taxon>Methanobacteriota</taxon>
        <taxon>Stenosarchaea group</taxon>
        <taxon>Halobacteria</taxon>
        <taxon>Halobacteriales</taxon>
        <taxon>Haloferacaceae</taxon>
        <taxon>Haloplanus</taxon>
    </lineage>
</organism>
<evidence type="ECO:0000313" key="10">
    <source>
        <dbReference type="EMBL" id="SEA24006.1"/>
    </source>
</evidence>
<comment type="function">
    <text evidence="8">Catalyzes the methyl esterification of L-isoaspartyl residues in peptides and proteins that result from spontaneous decomposition of normal L-aspartyl and L-asparaginyl residues. It plays a role in the repair and/or degradation of damaged proteins.</text>
</comment>
<dbReference type="Gene3D" id="3.40.50.150">
    <property type="entry name" value="Vaccinia Virus protein VP39"/>
    <property type="match status" value="1"/>
</dbReference>
<dbReference type="Pfam" id="PF01135">
    <property type="entry name" value="PCMT"/>
    <property type="match status" value="1"/>
</dbReference>
<dbReference type="InterPro" id="IPR029063">
    <property type="entry name" value="SAM-dependent_MTases_sf"/>
</dbReference>
<sequence>MDPAVLREDMVDGLDHTLDDLDESLGVAMRTVPRHVFVEDRPYDNRATDHAGTTVLAPKTVARLLGALDVDDDDSVLVVGVGVGYTAALLAELVGARRVHAVDIARRLVLDARRNLRQAGYEGVLVDCRDGADGLPEYAHFDRILVEAAAVRPPRALLDQLAPDGRLVMPMGTPDPTLVALAPDDSPEGYAVAEEFGPATLAPLLVDGEQAGGVTRNRTEREDREFGEQGYFAPTGWEHEWIDWDDRLDGGRGHHRR</sequence>
<evidence type="ECO:0000256" key="8">
    <source>
        <dbReference type="ARBA" id="ARBA00025330"/>
    </source>
</evidence>
<accession>A0A1H3ZJP3</accession>